<evidence type="ECO:0000313" key="2">
    <source>
        <dbReference type="EMBL" id="MBU8544208.1"/>
    </source>
</evidence>
<evidence type="ECO:0000313" key="3">
    <source>
        <dbReference type="Proteomes" id="UP000689967"/>
    </source>
</evidence>
<dbReference type="Pfam" id="PF02538">
    <property type="entry name" value="Hydantoinase_B"/>
    <property type="match status" value="1"/>
</dbReference>
<feature type="domain" description="Hydantoinase B/oxoprolinase" evidence="1">
    <location>
        <begin position="4"/>
        <end position="529"/>
    </location>
</feature>
<dbReference type="InterPro" id="IPR003692">
    <property type="entry name" value="Hydantoinase_B"/>
</dbReference>
<dbReference type="RefSeq" id="WP_216875143.1">
    <property type="nucleotide sequence ID" value="NZ_JAERQM010000002.1"/>
</dbReference>
<sequence length="654" mass="70480">MTIDPVTLQIFGNHAQAAAESMAFTLFRTAHSTFVKETEDFTTGLCTPDGQTFASPRELGATWFIGLEYGPVIRAITDYREGDVGMTNDPYSGFVCTHSPDIHLWKPIFWEGELVCFAVGHIHNTDVGGAVPASLSRALTEVHQEGIRFPPVKLVAEGVLDQRLLDIMLLNVRAPTQNWGDLKAQLAAMNTGERKVHEMIRRFGLETFRAGMEGLLDLADRQARRVLAAIPDGDYPFHDYLDEDGPGGLPCRLQLNLRIRGETAELDFTGSDPQLTASLNMPTGGAARHILLMVGWNYVLYSLDPSILLNGGLLRPATCIVPEGTVLNPVFPAAVGMRSMTCMRLQGVVIGAFQRAVPDRLPAGPASGGPMLNVNTTDNRSGRRVMAAIDPITGGAGGSPFGDGMDGSGANSGFLKNTPVEINEAEVPIRILRYGLEPDSGGAGRHRGGLATVLEFRVHAPGTVVTARNRDRSRFRSWGVQGGLPGAPSQFWRNPGTARAENLGNTDVVTLDPGDAIRIICSGASGWGPAWQRPEAAVLQDLAAGKISAEAAARDYGVVPGDAEATRARRAALKAAPRQDFDAGPERAEFEQLWTDANYARLTGILASLPIHWRHFAKRRIFDHVVASADRRGDGTEVQAAFDALRAEFPQITG</sequence>
<protein>
    <submittedName>
        <fullName evidence="2">Hydantoinase B/oxoprolinase family protein</fullName>
    </submittedName>
</protein>
<proteinExistence type="predicted"/>
<dbReference type="Proteomes" id="UP000689967">
    <property type="component" value="Unassembled WGS sequence"/>
</dbReference>
<dbReference type="InterPro" id="IPR045079">
    <property type="entry name" value="Oxoprolinase-like"/>
</dbReference>
<gene>
    <name evidence="2" type="ORF">JJQ90_10850</name>
</gene>
<dbReference type="PANTHER" id="PTHR11365">
    <property type="entry name" value="5-OXOPROLINASE RELATED"/>
    <property type="match status" value="1"/>
</dbReference>
<organism evidence="2 3">
    <name type="scientific">Falsiroseomonas oleicola</name>
    <dbReference type="NCBI Taxonomy" id="2801474"/>
    <lineage>
        <taxon>Bacteria</taxon>
        <taxon>Pseudomonadati</taxon>
        <taxon>Pseudomonadota</taxon>
        <taxon>Alphaproteobacteria</taxon>
        <taxon>Acetobacterales</taxon>
        <taxon>Roseomonadaceae</taxon>
        <taxon>Falsiroseomonas</taxon>
    </lineage>
</organism>
<accession>A0ABS6H912</accession>
<keyword evidence="3" id="KW-1185">Reference proteome</keyword>
<comment type="caution">
    <text evidence="2">The sequence shown here is derived from an EMBL/GenBank/DDBJ whole genome shotgun (WGS) entry which is preliminary data.</text>
</comment>
<dbReference type="EMBL" id="JAERQM010000002">
    <property type="protein sequence ID" value="MBU8544208.1"/>
    <property type="molecule type" value="Genomic_DNA"/>
</dbReference>
<name>A0ABS6H912_9PROT</name>
<dbReference type="PANTHER" id="PTHR11365:SF23">
    <property type="entry name" value="HYPOTHETICAL 5-OXOPROLINASE (EUROFUNG)-RELATED"/>
    <property type="match status" value="1"/>
</dbReference>
<reference evidence="2 3" key="1">
    <citation type="submission" date="2021-01" db="EMBL/GenBank/DDBJ databases">
        <title>Roseomonas sp. nov, a bacterium isolated from an oil production mixture in Yumen Oilfield.</title>
        <authorList>
            <person name="Wu D."/>
        </authorList>
    </citation>
    <scope>NUCLEOTIDE SEQUENCE [LARGE SCALE GENOMIC DNA]</scope>
    <source>
        <strain evidence="2 3">ROY-5-3</strain>
    </source>
</reference>
<evidence type="ECO:0000259" key="1">
    <source>
        <dbReference type="Pfam" id="PF02538"/>
    </source>
</evidence>